<evidence type="ECO:0000256" key="4">
    <source>
        <dbReference type="ARBA" id="ARBA00022737"/>
    </source>
</evidence>
<comment type="similarity">
    <text evidence="1">Belongs to the nesprin family.</text>
</comment>
<keyword evidence="3 9" id="KW-0812">Transmembrane</keyword>
<evidence type="ECO:0000256" key="5">
    <source>
        <dbReference type="ARBA" id="ARBA00022989"/>
    </source>
</evidence>
<proteinExistence type="inferred from homology"/>
<protein>
    <submittedName>
        <fullName evidence="12">Nesprin-1</fullName>
    </submittedName>
</protein>
<evidence type="ECO:0000256" key="1">
    <source>
        <dbReference type="ARBA" id="ARBA00008619"/>
    </source>
</evidence>
<feature type="domain" description="KASH" evidence="11">
    <location>
        <begin position="590"/>
        <end position="649"/>
    </location>
</feature>
<dbReference type="SUPFAM" id="SSF46966">
    <property type="entry name" value="Spectrin repeat"/>
    <property type="match status" value="3"/>
</dbReference>
<dbReference type="SMART" id="SM01249">
    <property type="entry name" value="KASH"/>
    <property type="match status" value="1"/>
</dbReference>
<gene>
    <name evidence="12" type="ORF">Baya_12184</name>
</gene>
<keyword evidence="13" id="KW-1185">Reference proteome</keyword>
<dbReference type="Gene3D" id="1.20.58.60">
    <property type="match status" value="3"/>
</dbReference>
<evidence type="ECO:0000313" key="12">
    <source>
        <dbReference type="EMBL" id="TSR99414.1"/>
    </source>
</evidence>
<evidence type="ECO:0000259" key="11">
    <source>
        <dbReference type="PROSITE" id="PS51049"/>
    </source>
</evidence>
<feature type="topological domain" description="Cytoplasmic" evidence="9">
    <location>
        <begin position="1"/>
        <end position="598"/>
    </location>
</feature>
<dbReference type="SMART" id="SM00150">
    <property type="entry name" value="SPEC"/>
    <property type="match status" value="3"/>
</dbReference>
<dbReference type="PANTHER" id="PTHR14514:SF3">
    <property type="entry name" value="NESPRIN-1"/>
    <property type="match status" value="1"/>
</dbReference>
<feature type="compositionally biased region" description="Low complexity" evidence="10">
    <location>
        <begin position="326"/>
        <end position="341"/>
    </location>
</feature>
<dbReference type="Proteomes" id="UP000319801">
    <property type="component" value="Unassembled WGS sequence"/>
</dbReference>
<evidence type="ECO:0000256" key="2">
    <source>
        <dbReference type="ARBA" id="ARBA00022553"/>
    </source>
</evidence>
<keyword evidence="7" id="KW-0539">Nucleus</keyword>
<dbReference type="GO" id="GO:0005640">
    <property type="term" value="C:nuclear outer membrane"/>
    <property type="evidence" value="ECO:0007669"/>
    <property type="project" value="UniProtKB-SubCell"/>
</dbReference>
<dbReference type="EMBL" id="VCAZ01000098">
    <property type="protein sequence ID" value="TSR99414.1"/>
    <property type="molecule type" value="Genomic_DNA"/>
</dbReference>
<keyword evidence="6 9" id="KW-0472">Membrane</keyword>
<name>A0A556V251_BAGYA</name>
<evidence type="ECO:0000256" key="3">
    <source>
        <dbReference type="ARBA" id="ARBA00022692"/>
    </source>
</evidence>
<evidence type="ECO:0000256" key="9">
    <source>
        <dbReference type="PROSITE-ProRule" id="PRU00385"/>
    </source>
</evidence>
<feature type="region of interest" description="Disordered" evidence="10">
    <location>
        <begin position="302"/>
        <end position="406"/>
    </location>
</feature>
<keyword evidence="2" id="KW-0597">Phosphoprotein</keyword>
<keyword evidence="5" id="KW-1133">Transmembrane helix</keyword>
<evidence type="ECO:0000256" key="10">
    <source>
        <dbReference type="SAM" id="MobiDB-lite"/>
    </source>
</evidence>
<dbReference type="PANTHER" id="PTHR14514">
    <property type="entry name" value="PKA ANCHORING PROTEIN"/>
    <property type="match status" value="1"/>
</dbReference>
<dbReference type="OrthoDB" id="18853at2759"/>
<reference evidence="12 13" key="1">
    <citation type="journal article" date="2019" name="Genome Biol. Evol.">
        <title>Whole-Genome Sequencing of the Giant Devil Catfish, Bagarius yarrelli.</title>
        <authorList>
            <person name="Jiang W."/>
            <person name="Lv Y."/>
            <person name="Cheng L."/>
            <person name="Yang K."/>
            <person name="Chao B."/>
            <person name="Wang X."/>
            <person name="Li Y."/>
            <person name="Pan X."/>
            <person name="You X."/>
            <person name="Zhang Y."/>
            <person name="Yang J."/>
            <person name="Li J."/>
            <person name="Zhang X."/>
            <person name="Liu S."/>
            <person name="Sun C."/>
            <person name="Yang J."/>
            <person name="Shi Q."/>
        </authorList>
    </citation>
    <scope>NUCLEOTIDE SEQUENCE [LARGE SCALE GENOMIC DNA]</scope>
    <source>
        <strain evidence="12">JWS20170419001</strain>
        <tissue evidence="12">Muscle</tissue>
    </source>
</reference>
<keyword evidence="4" id="KW-0677">Repeat</keyword>
<evidence type="ECO:0000313" key="13">
    <source>
        <dbReference type="Proteomes" id="UP000319801"/>
    </source>
</evidence>
<dbReference type="InterPro" id="IPR018159">
    <property type="entry name" value="Spectrin/alpha-actinin"/>
</dbReference>
<comment type="subcellular location">
    <subcellularLocation>
        <location evidence="8">Nucleus outer membrane</location>
        <topology evidence="8">Single-pass type IV membrane protein</topology>
    </subcellularLocation>
</comment>
<sequence length="649" mass="74270">MFSLMGCRDDFGLKLALLSNQWQGVVRRAQQRRGIIDALVCQWQRYNELLEKLRHWLQEAAVEPEEEVQQHGRVTALQQARGALDRIQLKERVLQRQQGSYILAVEAGRQLLLSADPQAEALLQEELTELQERWRSASIRLDQRKKELLSLLKSKVSQNGDITIEEMIEKLRKRQVQECLTQLELLNKQYRRLARENRTDSSCRLRRMVHDGNQRWDTLQRRVAAILRRLKAFQQEIELNTVKIGSVFGQGEALMEKSEPLDSAVIEEELDELQRYCREVFGRVDRYYRKLTRLPLVDDECDGSDREFELDGSGELSDLQWEEGNSLPSSSSQTPSVSPAPLHANCSGRETPASVDSIPLEWDHNYDLEPMGQTMSSKKRGQNEEDQDTAASSTAALKGDSTLGSQNTSYSGYDLQKEVDTHKPIVLSINLNSVSLVQSDGEESRKLRRRLKEMNSRWDRLVQLLVQAQAQGNESLEAQERVHVIGNRLRLLLNAVTTDLQLLERRLHTTADTHWVCDVTRFPDGCHSLPHRIRPFGRRWTMWTHLDQPVRCRWSVFLFIITRSRRVSACASSRCGSSGPRDGAAAARCQPFLLRVLRAALPLQLLLLLIVGLACLVPITEEDYSCANHNNFARSFHPMLRYTNGPPPI</sequence>
<evidence type="ECO:0000256" key="6">
    <source>
        <dbReference type="ARBA" id="ARBA00023136"/>
    </source>
</evidence>
<dbReference type="InterPro" id="IPR012315">
    <property type="entry name" value="KASH"/>
</dbReference>
<dbReference type="Pfam" id="PF10541">
    <property type="entry name" value="KASH"/>
    <property type="match status" value="1"/>
</dbReference>
<organism evidence="12 13">
    <name type="scientific">Bagarius yarrelli</name>
    <name type="common">Goonch</name>
    <name type="synonym">Bagrus yarrelli</name>
    <dbReference type="NCBI Taxonomy" id="175774"/>
    <lineage>
        <taxon>Eukaryota</taxon>
        <taxon>Metazoa</taxon>
        <taxon>Chordata</taxon>
        <taxon>Craniata</taxon>
        <taxon>Vertebrata</taxon>
        <taxon>Euteleostomi</taxon>
        <taxon>Actinopterygii</taxon>
        <taxon>Neopterygii</taxon>
        <taxon>Teleostei</taxon>
        <taxon>Ostariophysi</taxon>
        <taxon>Siluriformes</taxon>
        <taxon>Sisoridae</taxon>
        <taxon>Sisorinae</taxon>
        <taxon>Bagarius</taxon>
    </lineage>
</organism>
<dbReference type="InterPro" id="IPR056887">
    <property type="entry name" value="SYNE1/2_dom"/>
</dbReference>
<feature type="topological domain" description="Perinuclear space" evidence="9">
    <location>
        <begin position="620"/>
        <end position="649"/>
    </location>
</feature>
<dbReference type="Pfam" id="PF25035">
    <property type="entry name" value="SYNE1"/>
    <property type="match status" value="1"/>
</dbReference>
<evidence type="ECO:0000256" key="7">
    <source>
        <dbReference type="ARBA" id="ARBA00023242"/>
    </source>
</evidence>
<dbReference type="PROSITE" id="PS51049">
    <property type="entry name" value="KASH"/>
    <property type="match status" value="1"/>
</dbReference>
<dbReference type="AlphaFoldDB" id="A0A556V251"/>
<comment type="caution">
    <text evidence="12">The sequence shown here is derived from an EMBL/GenBank/DDBJ whole genome shotgun (WGS) entry which is preliminary data.</text>
</comment>
<evidence type="ECO:0000256" key="8">
    <source>
        <dbReference type="ARBA" id="ARBA00046312"/>
    </source>
</evidence>
<accession>A0A556V251</accession>